<keyword evidence="3" id="KW-1185">Reference proteome</keyword>
<name>A0A0M2K4K2_9MYCO</name>
<proteinExistence type="predicted"/>
<organism evidence="2 3">
    <name type="scientific">Mycolicibacterium obuense</name>
    <dbReference type="NCBI Taxonomy" id="1807"/>
    <lineage>
        <taxon>Bacteria</taxon>
        <taxon>Bacillati</taxon>
        <taxon>Actinomycetota</taxon>
        <taxon>Actinomycetes</taxon>
        <taxon>Mycobacteriales</taxon>
        <taxon>Mycobacteriaceae</taxon>
        <taxon>Mycolicibacterium</taxon>
    </lineage>
</organism>
<dbReference type="Proteomes" id="UP000034150">
    <property type="component" value="Unassembled WGS sequence"/>
</dbReference>
<protein>
    <submittedName>
        <fullName evidence="2">Uncharacterized protein</fullName>
    </submittedName>
</protein>
<dbReference type="EMBL" id="LAUZ02000007">
    <property type="protein sequence ID" value="KKF03851.1"/>
    <property type="molecule type" value="Genomic_DNA"/>
</dbReference>
<evidence type="ECO:0000313" key="3">
    <source>
        <dbReference type="Proteomes" id="UP000034150"/>
    </source>
</evidence>
<evidence type="ECO:0000313" key="2">
    <source>
        <dbReference type="EMBL" id="KKF03851.1"/>
    </source>
</evidence>
<feature type="transmembrane region" description="Helical" evidence="1">
    <location>
        <begin position="36"/>
        <end position="57"/>
    </location>
</feature>
<keyword evidence="1" id="KW-1133">Transmembrane helix</keyword>
<comment type="caution">
    <text evidence="2">The sequence shown here is derived from an EMBL/GenBank/DDBJ whole genome shotgun (WGS) entry which is preliminary data.</text>
</comment>
<keyword evidence="1" id="KW-0472">Membrane</keyword>
<reference evidence="2 3" key="1">
    <citation type="journal article" date="2015" name="Genome Announc.">
        <title>Draft Genome Sequence of Mycobacterium obuense Strain UC1, Isolated from Patient Sputum.</title>
        <authorList>
            <person name="Greninger A.L."/>
            <person name="Cunningham G."/>
            <person name="Hsu E.D."/>
            <person name="Yu J.M."/>
            <person name="Chiu C.Y."/>
            <person name="Miller S."/>
        </authorList>
    </citation>
    <scope>NUCLEOTIDE SEQUENCE [LARGE SCALE GENOMIC DNA]</scope>
    <source>
        <strain evidence="2 3">UC1</strain>
    </source>
</reference>
<sequence length="90" mass="9119">MAVIAGGALLGCAVLAVVKLLGLLGASAGPVDLWKVLLGVLVLSGLVAAVVVAWRVYDQGLAGARQVGAWLTQTTGGKTLNGLVHRARYL</sequence>
<gene>
    <name evidence="2" type="ORF">WN67_01055</name>
</gene>
<keyword evidence="1" id="KW-0812">Transmembrane</keyword>
<dbReference type="PATRIC" id="fig|1807.13.peg.1022"/>
<dbReference type="AlphaFoldDB" id="A0A0M2K4K2"/>
<accession>A0A0M2K4K2</accession>
<evidence type="ECO:0000256" key="1">
    <source>
        <dbReference type="SAM" id="Phobius"/>
    </source>
</evidence>